<dbReference type="STRING" id="652103.Rpdx1_2936"/>
<name>E6VL24_RHOPX</name>
<protein>
    <submittedName>
        <fullName evidence="1">Uncharacterized protein</fullName>
    </submittedName>
</protein>
<evidence type="ECO:0000313" key="2">
    <source>
        <dbReference type="Proteomes" id="UP000001402"/>
    </source>
</evidence>
<dbReference type="Proteomes" id="UP000001402">
    <property type="component" value="Chromosome"/>
</dbReference>
<dbReference type="KEGG" id="rpx:Rpdx1_2936"/>
<reference evidence="1" key="1">
    <citation type="submission" date="2010-12" db="EMBL/GenBank/DDBJ databases">
        <title>Complete sequence of Rhodopseudomonas palustris DX-1.</title>
        <authorList>
            <consortium name="US DOE Joint Genome Institute"/>
            <person name="Lucas S."/>
            <person name="Copeland A."/>
            <person name="Lapidus A."/>
            <person name="Cheng J.-F."/>
            <person name="Goodwin L."/>
            <person name="Pitluck S."/>
            <person name="Misra M."/>
            <person name="Chertkov O."/>
            <person name="Detter J.C."/>
            <person name="Han C."/>
            <person name="Tapia R."/>
            <person name="Land M."/>
            <person name="Hauser L."/>
            <person name="Kyrpides N."/>
            <person name="Ivanova N."/>
            <person name="Ovchinnikova G."/>
            <person name="Logan B."/>
            <person name="Oda Y."/>
            <person name="Harwood C."/>
            <person name="Woyke T."/>
        </authorList>
    </citation>
    <scope>NUCLEOTIDE SEQUENCE [LARGE SCALE GENOMIC DNA]</scope>
    <source>
        <strain evidence="1">DX-1</strain>
    </source>
</reference>
<dbReference type="BioCyc" id="RPAL652103:RPDX1_RS14480-MONOMER"/>
<organism evidence="1 2">
    <name type="scientific">Rhodopseudomonas palustris (strain DX-1)</name>
    <dbReference type="NCBI Taxonomy" id="652103"/>
    <lineage>
        <taxon>Bacteria</taxon>
        <taxon>Pseudomonadati</taxon>
        <taxon>Pseudomonadota</taxon>
        <taxon>Alphaproteobacteria</taxon>
        <taxon>Hyphomicrobiales</taxon>
        <taxon>Nitrobacteraceae</taxon>
        <taxon>Rhodopseudomonas</taxon>
    </lineage>
</organism>
<gene>
    <name evidence="1" type="ordered locus">Rpdx1_2936</name>
</gene>
<dbReference type="EMBL" id="CP002418">
    <property type="protein sequence ID" value="ADU44519.1"/>
    <property type="molecule type" value="Genomic_DNA"/>
</dbReference>
<dbReference type="HOGENOM" id="CLU_2847015_0_0_5"/>
<accession>E6VL24</accession>
<evidence type="ECO:0000313" key="1">
    <source>
        <dbReference type="EMBL" id="ADU44519.1"/>
    </source>
</evidence>
<sequence length="65" mass="8093">MSTDHSAHFEAWLDHIPMWHWCAFYMRDHLEQDRRSAREKRYDRVILRHYGCDRDTSPIFTGRER</sequence>
<proteinExistence type="predicted"/>
<dbReference type="AlphaFoldDB" id="E6VL24"/>